<dbReference type="SUPFAM" id="SSF48371">
    <property type="entry name" value="ARM repeat"/>
    <property type="match status" value="1"/>
</dbReference>
<comment type="subcellular location">
    <subcellularLocation>
        <location evidence="2">Endoplasmic reticulum-Golgi intermediate compartment</location>
    </subcellularLocation>
    <subcellularLocation>
        <location evidence="1">Golgi apparatus</location>
        <location evidence="1">cis-Golgi network</location>
    </subcellularLocation>
</comment>
<dbReference type="OrthoDB" id="10258608at2759"/>
<dbReference type="InterPro" id="IPR032691">
    <property type="entry name" value="Mon2/Sec7/BIG1-like_HUS"/>
</dbReference>
<dbReference type="GO" id="GO:0005085">
    <property type="term" value="F:guanyl-nucleotide exchange factor activity"/>
    <property type="evidence" value="ECO:0007669"/>
    <property type="project" value="InterPro"/>
</dbReference>
<dbReference type="GO" id="GO:0032012">
    <property type="term" value="P:regulation of ARF protein signal transduction"/>
    <property type="evidence" value="ECO:0007669"/>
    <property type="project" value="InterPro"/>
</dbReference>
<dbReference type="Pfam" id="PF23325">
    <property type="entry name" value="TPR_28"/>
    <property type="match status" value="1"/>
</dbReference>
<dbReference type="GO" id="GO:0010256">
    <property type="term" value="P:endomembrane system organization"/>
    <property type="evidence" value="ECO:0007669"/>
    <property type="project" value="UniProtKB-ARBA"/>
</dbReference>
<dbReference type="PROSITE" id="PS50190">
    <property type="entry name" value="SEC7"/>
    <property type="match status" value="1"/>
</dbReference>
<dbReference type="PANTHER" id="PTHR10663">
    <property type="entry name" value="GUANYL-NUCLEOTIDE EXCHANGE FACTOR"/>
    <property type="match status" value="1"/>
</dbReference>
<feature type="compositionally biased region" description="Polar residues" evidence="5">
    <location>
        <begin position="249"/>
        <end position="286"/>
    </location>
</feature>
<dbReference type="GO" id="GO:0005793">
    <property type="term" value="C:endoplasmic reticulum-Golgi intermediate compartment"/>
    <property type="evidence" value="ECO:0007669"/>
    <property type="project" value="UniProtKB-SubCell"/>
</dbReference>
<dbReference type="InterPro" id="IPR016024">
    <property type="entry name" value="ARM-type_fold"/>
</dbReference>
<feature type="region of interest" description="Disordered" evidence="5">
    <location>
        <begin position="1354"/>
        <end position="1380"/>
    </location>
</feature>
<dbReference type="InterPro" id="IPR056604">
    <property type="entry name" value="GBF1-like_TPR"/>
</dbReference>
<dbReference type="Proteomes" id="UP000789390">
    <property type="component" value="Unassembled WGS sequence"/>
</dbReference>
<dbReference type="Gene3D" id="1.10.1000.11">
    <property type="entry name" value="Arf Nucleotide-binding Site Opener,domain 2"/>
    <property type="match status" value="1"/>
</dbReference>
<comment type="caution">
    <text evidence="7">The sequence shown here is derived from an EMBL/GenBank/DDBJ whole genome shotgun (WGS) entry which is preliminary data.</text>
</comment>
<evidence type="ECO:0000256" key="1">
    <source>
        <dbReference type="ARBA" id="ARBA00004222"/>
    </source>
</evidence>
<dbReference type="SUPFAM" id="SSF48425">
    <property type="entry name" value="Sec7 domain"/>
    <property type="match status" value="1"/>
</dbReference>
<dbReference type="PANTHER" id="PTHR10663:SF388">
    <property type="entry name" value="GOLGI-SPECIFIC BREFELDIN A-RESISTANCE GUANINE NUCLEOTIDE EXCHANGE FACTOR 1"/>
    <property type="match status" value="1"/>
</dbReference>
<feature type="region of interest" description="Disordered" evidence="5">
    <location>
        <begin position="223"/>
        <end position="286"/>
    </location>
</feature>
<proteinExistence type="predicted"/>
<dbReference type="Pfam" id="PF12783">
    <property type="entry name" value="Sec7-like_HUS"/>
    <property type="match status" value="1"/>
</dbReference>
<evidence type="ECO:0000256" key="2">
    <source>
        <dbReference type="ARBA" id="ARBA00004399"/>
    </source>
</evidence>
<keyword evidence="3" id="KW-0813">Transport</keyword>
<dbReference type="InterPro" id="IPR035999">
    <property type="entry name" value="Sec7_dom_sf"/>
</dbReference>
<organism evidence="7 8">
    <name type="scientific">Daphnia galeata</name>
    <dbReference type="NCBI Taxonomy" id="27404"/>
    <lineage>
        <taxon>Eukaryota</taxon>
        <taxon>Metazoa</taxon>
        <taxon>Ecdysozoa</taxon>
        <taxon>Arthropoda</taxon>
        <taxon>Crustacea</taxon>
        <taxon>Branchiopoda</taxon>
        <taxon>Diplostraca</taxon>
        <taxon>Cladocera</taxon>
        <taxon>Anomopoda</taxon>
        <taxon>Daphniidae</taxon>
        <taxon>Daphnia</taxon>
    </lineage>
</organism>
<evidence type="ECO:0000259" key="6">
    <source>
        <dbReference type="PROSITE" id="PS50190"/>
    </source>
</evidence>
<evidence type="ECO:0000256" key="5">
    <source>
        <dbReference type="SAM" id="MobiDB-lite"/>
    </source>
</evidence>
<keyword evidence="4" id="KW-0333">Golgi apparatus</keyword>
<dbReference type="GO" id="GO:0005794">
    <property type="term" value="C:Golgi apparatus"/>
    <property type="evidence" value="ECO:0007669"/>
    <property type="project" value="UniProtKB-SubCell"/>
</dbReference>
<feature type="compositionally biased region" description="Polar residues" evidence="5">
    <location>
        <begin position="1712"/>
        <end position="1727"/>
    </location>
</feature>
<dbReference type="InterPro" id="IPR000904">
    <property type="entry name" value="Sec7_dom"/>
</dbReference>
<evidence type="ECO:0000256" key="4">
    <source>
        <dbReference type="ARBA" id="ARBA00023034"/>
    </source>
</evidence>
<feature type="region of interest" description="Disordered" evidence="5">
    <location>
        <begin position="1697"/>
        <end position="1732"/>
    </location>
</feature>
<feature type="domain" description="SEC7" evidence="6">
    <location>
        <begin position="603"/>
        <end position="793"/>
    </location>
</feature>
<feature type="compositionally biased region" description="Basic residues" evidence="5">
    <location>
        <begin position="233"/>
        <end position="244"/>
    </location>
</feature>
<evidence type="ECO:0000313" key="8">
    <source>
        <dbReference type="Proteomes" id="UP000789390"/>
    </source>
</evidence>
<reference evidence="7" key="1">
    <citation type="submission" date="2021-11" db="EMBL/GenBank/DDBJ databases">
        <authorList>
            <person name="Schell T."/>
        </authorList>
    </citation>
    <scope>NUCLEOTIDE SEQUENCE</scope>
    <source>
        <strain evidence="7">M5</strain>
    </source>
</reference>
<keyword evidence="8" id="KW-1185">Reference proteome</keyword>
<dbReference type="EMBL" id="CAKKLH010000223">
    <property type="protein sequence ID" value="CAH0106348.1"/>
    <property type="molecule type" value="Genomic_DNA"/>
</dbReference>
<dbReference type="FunFam" id="1.10.1000.11:FF:000007">
    <property type="entry name" value="Golgi-specific brefeldin A-resistance guanine nucleotide exchange factor 1"/>
    <property type="match status" value="1"/>
</dbReference>
<dbReference type="Pfam" id="PF01369">
    <property type="entry name" value="Sec7"/>
    <property type="match status" value="1"/>
</dbReference>
<dbReference type="GO" id="GO:0016197">
    <property type="term" value="P:endosomal transport"/>
    <property type="evidence" value="ECO:0007669"/>
    <property type="project" value="UniProtKB-ARBA"/>
</dbReference>
<accession>A0A8J2RN90</accession>
<dbReference type="InterPro" id="IPR023394">
    <property type="entry name" value="Sec7_C_sf"/>
</dbReference>
<evidence type="ECO:0000313" key="7">
    <source>
        <dbReference type="EMBL" id="CAH0106348.1"/>
    </source>
</evidence>
<protein>
    <recommendedName>
        <fullName evidence="6">SEC7 domain-containing protein</fullName>
    </recommendedName>
</protein>
<dbReference type="SMART" id="SM00222">
    <property type="entry name" value="Sec7"/>
    <property type="match status" value="1"/>
</dbReference>
<name>A0A8J2RN90_9CRUS</name>
<gene>
    <name evidence="7" type="ORF">DGAL_LOCUS9502</name>
</gene>
<evidence type="ECO:0000256" key="3">
    <source>
        <dbReference type="ARBA" id="ARBA00022448"/>
    </source>
</evidence>
<dbReference type="CDD" id="cd00171">
    <property type="entry name" value="Sec7"/>
    <property type="match status" value="1"/>
</dbReference>
<sequence length="1904" mass="210356">MAQILVEELSSNGLHVIQGELSILLNSMRRPFKWSSQIYQEEEQDVLIKNLNQLKEQLNQVSSLAELDLLTVLGPFLEVIRSEDTSGPVTELALSAVFKFLSYGLIDPAQESAAIVVESLADAVTHARFVGTDSGSDEVVLMKILHVLRMLVLHPAGILLSNESVCEIMQSCFRICFETRLSELLRKSAEHSLSEMVRLLYERVPQFPLQEIKGSVNYKKLKMRTAAYDPSRNKKKSRSPKPRPKTLAVHSNGTSKSGLTVETPSSPCVDTPTTKESTESFPMPNSTDENTAANLDLNAETTCQSIDRSSSLDAEMPVVTVSVVPEESSSQLIDAAAQDYINAQGVRFISSESAEQESGGRTHVPYGLPCVRELLRFLVSLINPLERQNSEAMIHVGLRLLTIAVETAADVIAAVPSLQTLIQDETCRSLFSLLNSERLSVVAAACRLCFLLFESARTRLKFQLETYLLKLMEIVAHESPKVAYERRLVALEAISQLCRIPGLVTELYLNYDCDCHTSDLFQELIKHLSKNVSPVAAGGIYTIHLLSLEALLIVVDSIEAHCLTQGNGKGNGQLEHQSSFPMPPAARKSRLVEPAADVPSEEQLSSVRHKKKLLIAGAEQFNSKPAKGIQFLQENGLLADPLDPTQVAALLRECSRLEKKMIGEYISNRKNLNILEAFARSFDFHGIRIDEALRYYLEAFRLPGEAPLISLLMEQFADHWFKCNDAPFFNADAAFTLAYAVIMLNVDQHNTNVKRQNIPMTVDEFKRNLTKVNGGLDFDSTMLEEIYQAIRSEEIVMPAEQTGLVKDNYLWKVLLRRGATKDGRYIHAPNGLFDRDLFTLSWSPTMAALSCLLDKAQPEGSGIVEWVLQAIRKMSTVAAHFGRSDVFDHIVQTMIKFSCLLPSGDHPPIQAVAFGQNRKAQVATSTVFHLVQRHGDILRDGWKPLVDCIMQFYRMRVLPDELVEAEDPFDPNTKVKLLGEDIPLRSETSGLFSSIYSYIALSEGSSGGRAGSAEEQEALSRAKACALECNIEQLISDSKFLQTNALQDFIKVLIASNDVASSSTDEFGIIFVLELIIRITVQNRDRVTCIWNPVRDHIYSLVMGAAASDRIFILERSIVALLLLTGRLMRREDVAPIVLQSLRMLLMLKPQVLSKVSRQVSYGLHELLKTGAANVHTTGDWRVLFTLLECVGAGAQPPSIRGGELAPSVSMEAITESAAVAVNSEADVSGSIDRGYTSDSELYECRANRSVSAPGASGVHGSSPELNVPVGGGGWIFVGRQGEIEHLKGKQAPGREYNIVHDRKLLAHDPLAFVKSCESLTFLIRDVAHITPENFECAVQCIRTFVEASLNGGTAAANKPQTNPGGRPASQDNFRRSKSFHTSDQSTEWNEVQELPSNYHQVPVQLLDLMHTLHTRAAQIYQWWASESHEAESALLDGEKKASFQLGPSLWCRGWCPLLQGIARLCCDARKQVRTTAITYLQRSLLVHDLQSLTASEWESCFNTVLFPLLAKLLEPQRSSATTRAQMQADHSSWEETRIRAATLLSKVFLQHLGPLIQLPTFTALWLTLLDFMDKYMHVEYNDLLAEAVPEMMKNLLLVMETAGVFGSNADELDQMSNKTSNTSPPQALHMKTQLWNMTCDRIDVFLPGLRQEITRSKTPIARIPAVPFVEDSSLTAIQIPEVEVPELVQEPISLESVPSEQFASDPEPPRQENSLESEQVSLTNPTADVPEEQILAVQSTIDDTTSISAKKVSDESGSSSTNFVPSSVFSVWNVPDPSDAASLFFHDLTPAPGDDTLAISDSSSIVEDEPINILDCHQTPILPISLIPEDGSDIPVVPLPVFSTAAPAEEENEVAVVTREDNQDSEEPQTVASHLPLLLVHEVNDPSLTPISILAPINTQEDN</sequence>
<dbReference type="Gene3D" id="1.10.220.20">
    <property type="match status" value="1"/>
</dbReference>